<keyword evidence="2" id="KW-0812">Transmembrane</keyword>
<dbReference type="NCBIfam" id="TIGR02532">
    <property type="entry name" value="IV_pilin_GFxxxE"/>
    <property type="match status" value="1"/>
</dbReference>
<name>A0A1G1WJM6_9BACT</name>
<feature type="region of interest" description="Disordered" evidence="1">
    <location>
        <begin position="137"/>
        <end position="158"/>
    </location>
</feature>
<keyword evidence="2" id="KW-0472">Membrane</keyword>
<dbReference type="Pfam" id="PF07963">
    <property type="entry name" value="N_methyl"/>
    <property type="match status" value="1"/>
</dbReference>
<reference evidence="3 4" key="1">
    <citation type="journal article" date="2016" name="Nat. Commun.">
        <title>Thousands of microbial genomes shed light on interconnected biogeochemical processes in an aquifer system.</title>
        <authorList>
            <person name="Anantharaman K."/>
            <person name="Brown C.T."/>
            <person name="Hug L.A."/>
            <person name="Sharon I."/>
            <person name="Castelle C.J."/>
            <person name="Probst A.J."/>
            <person name="Thomas B.C."/>
            <person name="Singh A."/>
            <person name="Wilkins M.J."/>
            <person name="Karaoz U."/>
            <person name="Brodie E.L."/>
            <person name="Williams K.H."/>
            <person name="Hubbard S.S."/>
            <person name="Banfield J.F."/>
        </authorList>
    </citation>
    <scope>NUCLEOTIDE SEQUENCE [LARGE SCALE GENOMIC DNA]</scope>
</reference>
<dbReference type="AlphaFoldDB" id="A0A1G1WJM6"/>
<evidence type="ECO:0000256" key="2">
    <source>
        <dbReference type="SAM" id="Phobius"/>
    </source>
</evidence>
<accession>A0A1G1WJM6</accession>
<proteinExistence type="predicted"/>
<comment type="caution">
    <text evidence="3">The sequence shown here is derived from an EMBL/GenBank/DDBJ whole genome shotgun (WGS) entry which is preliminary data.</text>
</comment>
<dbReference type="PANTHER" id="PTHR30093">
    <property type="entry name" value="GENERAL SECRETION PATHWAY PROTEIN G"/>
    <property type="match status" value="1"/>
</dbReference>
<dbReference type="Proteomes" id="UP000177900">
    <property type="component" value="Unassembled WGS sequence"/>
</dbReference>
<gene>
    <name evidence="3" type="ORF">A2864_02860</name>
</gene>
<evidence type="ECO:0000256" key="1">
    <source>
        <dbReference type="SAM" id="MobiDB-lite"/>
    </source>
</evidence>
<dbReference type="SUPFAM" id="SSF54523">
    <property type="entry name" value="Pili subunits"/>
    <property type="match status" value="1"/>
</dbReference>
<evidence type="ECO:0008006" key="5">
    <source>
        <dbReference type="Google" id="ProtNLM"/>
    </source>
</evidence>
<dbReference type="Gene3D" id="3.30.700.10">
    <property type="entry name" value="Glycoprotein, Type 4 Pilin"/>
    <property type="match status" value="1"/>
</dbReference>
<protein>
    <recommendedName>
        <fullName evidence="5">Type II secretion system protein GspG C-terminal domain-containing protein</fullName>
    </recommendedName>
</protein>
<keyword evidence="2" id="KW-1133">Transmembrane helix</keyword>
<dbReference type="EMBL" id="MHCV01000011">
    <property type="protein sequence ID" value="OGY27801.1"/>
    <property type="molecule type" value="Genomic_DNA"/>
</dbReference>
<feature type="transmembrane region" description="Helical" evidence="2">
    <location>
        <begin position="12"/>
        <end position="36"/>
    </location>
</feature>
<organism evidence="3 4">
    <name type="scientific">Candidatus Woykebacteria bacterium RIFCSPHIGHO2_01_FULL_39_12</name>
    <dbReference type="NCBI Taxonomy" id="1802599"/>
    <lineage>
        <taxon>Bacteria</taxon>
        <taxon>Candidatus Woykeibacteriota</taxon>
    </lineage>
</organism>
<evidence type="ECO:0000313" key="4">
    <source>
        <dbReference type="Proteomes" id="UP000177900"/>
    </source>
</evidence>
<evidence type="ECO:0000313" key="3">
    <source>
        <dbReference type="EMBL" id="OGY27801.1"/>
    </source>
</evidence>
<dbReference type="InterPro" id="IPR045584">
    <property type="entry name" value="Pilin-like"/>
</dbReference>
<dbReference type="InterPro" id="IPR012902">
    <property type="entry name" value="N_methyl_site"/>
</dbReference>
<sequence length="158" mass="16256">MINLPKFKNPKGFTLVELLVVIGILAILLAIVLIAVNPARQFAQARNTSRRSDVLTVLNAVNQYFADNGALPTGISGTATQISDTGADLCSSLVPTYIAGLPRDPAPSVGGGSVRNCAGAYTTGYNVASTSASRVTVSAPNAEAEPPSTTPPTISVTR</sequence>
<dbReference type="PROSITE" id="PS00409">
    <property type="entry name" value="PROKAR_NTER_METHYL"/>
    <property type="match status" value="1"/>
</dbReference>